<organism evidence="2 3">
    <name type="scientific">Amycolatopsis balhimycina DSM 5908</name>
    <dbReference type="NCBI Taxonomy" id="1081091"/>
    <lineage>
        <taxon>Bacteria</taxon>
        <taxon>Bacillati</taxon>
        <taxon>Actinomycetota</taxon>
        <taxon>Actinomycetes</taxon>
        <taxon>Pseudonocardiales</taxon>
        <taxon>Pseudonocardiaceae</taxon>
        <taxon>Amycolatopsis</taxon>
    </lineage>
</organism>
<dbReference type="Proteomes" id="UP000286716">
    <property type="component" value="Unassembled WGS sequence"/>
</dbReference>
<dbReference type="EMBL" id="QHHU01000035">
    <property type="protein sequence ID" value="RSM41191.1"/>
    <property type="molecule type" value="Genomic_DNA"/>
</dbReference>
<sequence>MVAAVEAISDALCRRGYLTTEWWTTIVGAALTVALTYVGMPGPAVAKVVVVAAPVVVAAVYAMARTIHKSALAALLAHSLWRNSPDDPPEEPSASS</sequence>
<feature type="transmembrane region" description="Helical" evidence="1">
    <location>
        <begin position="44"/>
        <end position="64"/>
    </location>
</feature>
<reference evidence="2 3" key="1">
    <citation type="submission" date="2018-05" db="EMBL/GenBank/DDBJ databases">
        <title>Evolution of GPA BGCs.</title>
        <authorList>
            <person name="Waglechner N."/>
            <person name="Wright G.D."/>
        </authorList>
    </citation>
    <scope>NUCLEOTIDE SEQUENCE [LARGE SCALE GENOMIC DNA]</scope>
    <source>
        <strain evidence="2 3">DSM 5908</strain>
    </source>
</reference>
<keyword evidence="3" id="KW-1185">Reference proteome</keyword>
<dbReference type="AlphaFoldDB" id="A0A428WDQ5"/>
<evidence type="ECO:0000313" key="2">
    <source>
        <dbReference type="EMBL" id="RSM41191.1"/>
    </source>
</evidence>
<accession>A0A428WDQ5</accession>
<keyword evidence="1" id="KW-0472">Membrane</keyword>
<feature type="transmembrane region" description="Helical" evidence="1">
    <location>
        <begin position="22"/>
        <end position="38"/>
    </location>
</feature>
<keyword evidence="1" id="KW-0812">Transmembrane</keyword>
<evidence type="ECO:0000313" key="3">
    <source>
        <dbReference type="Proteomes" id="UP000286716"/>
    </source>
</evidence>
<keyword evidence="1" id="KW-1133">Transmembrane helix</keyword>
<proteinExistence type="predicted"/>
<comment type="caution">
    <text evidence="2">The sequence shown here is derived from an EMBL/GenBank/DDBJ whole genome shotgun (WGS) entry which is preliminary data.</text>
</comment>
<name>A0A428WDQ5_AMYBA</name>
<gene>
    <name evidence="2" type="ORF">DMA12_24605</name>
</gene>
<protein>
    <submittedName>
        <fullName evidence="2">Uncharacterized protein</fullName>
    </submittedName>
</protein>
<evidence type="ECO:0000256" key="1">
    <source>
        <dbReference type="SAM" id="Phobius"/>
    </source>
</evidence>